<reference evidence="1 2" key="1">
    <citation type="submission" date="2019-01" db="EMBL/GenBank/DDBJ databases">
        <title>Sphingorhabdus lacus sp.nov., isolated from an oligotrophic freshwater lake.</title>
        <authorList>
            <person name="Park M."/>
        </authorList>
    </citation>
    <scope>NUCLEOTIDE SEQUENCE [LARGE SCALE GENOMIC DNA]</scope>
    <source>
        <strain evidence="1 2">IMCC26285</strain>
    </source>
</reference>
<dbReference type="EMBL" id="SDWJ01000001">
    <property type="protein sequence ID" value="MVZ96958.1"/>
    <property type="molecule type" value="Genomic_DNA"/>
</dbReference>
<accession>A0A6I4M3B4</accession>
<dbReference type="OrthoDB" id="7574913at2"/>
<gene>
    <name evidence="1" type="ORF">EUU23_04465</name>
</gene>
<sequence length="72" mass="7996">MSSIGDILSGVKKVLLLEESVGRIEKNFETLSEDVRRTRDYADSIDRRVARLEGFIEGATAASSQQARLPKD</sequence>
<evidence type="ECO:0000313" key="1">
    <source>
        <dbReference type="EMBL" id="MVZ96958.1"/>
    </source>
</evidence>
<protein>
    <submittedName>
        <fullName evidence="1">Uncharacterized protein</fullName>
    </submittedName>
</protein>
<dbReference type="Proteomes" id="UP000471147">
    <property type="component" value="Unassembled WGS sequence"/>
</dbReference>
<keyword evidence="2" id="KW-1185">Reference proteome</keyword>
<dbReference type="AlphaFoldDB" id="A0A6I4M3B4"/>
<evidence type="ECO:0000313" key="2">
    <source>
        <dbReference type="Proteomes" id="UP000471147"/>
    </source>
</evidence>
<organism evidence="1 2">
    <name type="scientific">Sphingorhabdus profundilacus</name>
    <dbReference type="NCBI Taxonomy" id="2509718"/>
    <lineage>
        <taxon>Bacteria</taxon>
        <taxon>Pseudomonadati</taxon>
        <taxon>Pseudomonadota</taxon>
        <taxon>Alphaproteobacteria</taxon>
        <taxon>Sphingomonadales</taxon>
        <taxon>Sphingomonadaceae</taxon>
        <taxon>Sphingorhabdus</taxon>
    </lineage>
</organism>
<comment type="caution">
    <text evidence="1">The sequence shown here is derived from an EMBL/GenBank/DDBJ whole genome shotgun (WGS) entry which is preliminary data.</text>
</comment>
<dbReference type="RefSeq" id="WP_160352889.1">
    <property type="nucleotide sequence ID" value="NZ_SDWJ01000001.1"/>
</dbReference>
<name>A0A6I4M3B4_9SPHN</name>
<proteinExistence type="predicted"/>